<evidence type="ECO:0000256" key="9">
    <source>
        <dbReference type="ARBA" id="ARBA00023134"/>
    </source>
</evidence>
<keyword evidence="1 10" id="KW-0963">Cytoplasm</keyword>
<feature type="binding site" evidence="10">
    <location>
        <begin position="148"/>
        <end position="151"/>
    </location>
    <ligand>
        <name>GTP</name>
        <dbReference type="ChEBI" id="CHEBI:37565"/>
    </ligand>
</feature>
<proteinExistence type="inferred from homology"/>
<dbReference type="PROSITE" id="PS50936">
    <property type="entry name" value="ENGC_GTPASE"/>
    <property type="match status" value="1"/>
</dbReference>
<keyword evidence="5 10" id="KW-0547">Nucleotide-binding</keyword>
<feature type="domain" description="EngC GTPase" evidence="12">
    <location>
        <begin position="109"/>
        <end position="258"/>
    </location>
</feature>
<dbReference type="InterPro" id="IPR030378">
    <property type="entry name" value="G_CP_dom"/>
</dbReference>
<dbReference type="GO" id="GO:0046872">
    <property type="term" value="F:metal ion binding"/>
    <property type="evidence" value="ECO:0007669"/>
    <property type="project" value="UniProtKB-KW"/>
</dbReference>
<dbReference type="PANTHER" id="PTHR32120:SF10">
    <property type="entry name" value="SMALL RIBOSOMAL SUBUNIT BIOGENESIS GTPASE RSGA"/>
    <property type="match status" value="1"/>
</dbReference>
<evidence type="ECO:0000256" key="4">
    <source>
        <dbReference type="ARBA" id="ARBA00022730"/>
    </source>
</evidence>
<dbReference type="AlphaFoldDB" id="A0A1W2G6U7"/>
<keyword evidence="2 10" id="KW-0690">Ribosome biogenesis</keyword>
<keyword evidence="6 10" id="KW-0378">Hydrolase</keyword>
<evidence type="ECO:0000313" key="15">
    <source>
        <dbReference type="Proteomes" id="UP000192472"/>
    </source>
</evidence>
<dbReference type="GO" id="GO:0005525">
    <property type="term" value="F:GTP binding"/>
    <property type="evidence" value="ECO:0007669"/>
    <property type="project" value="UniProtKB-UniRule"/>
</dbReference>
<dbReference type="InterPro" id="IPR004881">
    <property type="entry name" value="Ribosome_biogen_GTPase_RsgA"/>
</dbReference>
<dbReference type="EMBL" id="FWYF01000001">
    <property type="protein sequence ID" value="SMD32331.1"/>
    <property type="molecule type" value="Genomic_DNA"/>
</dbReference>
<evidence type="ECO:0000256" key="7">
    <source>
        <dbReference type="ARBA" id="ARBA00022833"/>
    </source>
</evidence>
<dbReference type="SUPFAM" id="SSF50249">
    <property type="entry name" value="Nucleic acid-binding proteins"/>
    <property type="match status" value="1"/>
</dbReference>
<gene>
    <name evidence="10" type="primary">rsgA</name>
    <name evidence="14" type="ORF">SAMN04488029_0676</name>
</gene>
<dbReference type="OrthoDB" id="9809485at2"/>
<feature type="binding site" evidence="10">
    <location>
        <position position="283"/>
    </location>
    <ligand>
        <name>Zn(2+)</name>
        <dbReference type="ChEBI" id="CHEBI:29105"/>
    </ligand>
</feature>
<feature type="compositionally biased region" description="Basic residues" evidence="11">
    <location>
        <begin position="344"/>
        <end position="355"/>
    </location>
</feature>
<evidence type="ECO:0000256" key="2">
    <source>
        <dbReference type="ARBA" id="ARBA00022517"/>
    </source>
</evidence>
<keyword evidence="7 10" id="KW-0862">Zinc</keyword>
<evidence type="ECO:0000256" key="1">
    <source>
        <dbReference type="ARBA" id="ARBA00022490"/>
    </source>
</evidence>
<evidence type="ECO:0000256" key="11">
    <source>
        <dbReference type="SAM" id="MobiDB-lite"/>
    </source>
</evidence>
<sequence length="355" mass="39891">MTLKDLGYTPALETYSNDQGLDSFEVGRVIAEHRERYAVRTADSIFDAELLGNLRFTAESREDFPAVGDWVALSIYDEDKALIHGIYPRHSIIARQAVGKKGEKQIIATNIDFGLIVQSVNRDFNINRLERYLTICHSAEIEPIIVLSKIDLLETGGLEIALDEIANRIKDVKVVPVSSQTVNGYKKVADIIEKGKTYCLLGSSGVGKSTLLNHLSGRELMETGEISESIDRGKHVTTHRELVVLENGGILIDNPGMREVGIADATGGLEMTFDEILELAEDCKYKDCTHLHEEECAILEALAEGELDQDAYDNYLKMYKEKMHYEASEEDKKRKDKGFGKMMKQVKKARKQNRY</sequence>
<comment type="similarity">
    <text evidence="10">Belongs to the TRAFAC class YlqF/YawG GTPase family. RsgA subfamily.</text>
</comment>
<protein>
    <recommendedName>
        <fullName evidence="10">Small ribosomal subunit biogenesis GTPase RsgA</fullName>
        <ecNumber evidence="10">3.6.1.-</ecNumber>
    </recommendedName>
</protein>
<dbReference type="GO" id="GO:0005737">
    <property type="term" value="C:cytoplasm"/>
    <property type="evidence" value="ECO:0007669"/>
    <property type="project" value="UniProtKB-SubCell"/>
</dbReference>
<dbReference type="Gene3D" id="3.40.50.300">
    <property type="entry name" value="P-loop containing nucleotide triphosphate hydrolases"/>
    <property type="match status" value="1"/>
</dbReference>
<evidence type="ECO:0000259" key="13">
    <source>
        <dbReference type="PROSITE" id="PS51721"/>
    </source>
</evidence>
<dbReference type="Proteomes" id="UP000192472">
    <property type="component" value="Unassembled WGS sequence"/>
</dbReference>
<dbReference type="PANTHER" id="PTHR32120">
    <property type="entry name" value="SMALL RIBOSOMAL SUBUNIT BIOGENESIS GTPASE RSGA"/>
    <property type="match status" value="1"/>
</dbReference>
<keyword evidence="15" id="KW-1185">Reference proteome</keyword>
<keyword evidence="4 10" id="KW-0699">rRNA-binding</keyword>
<dbReference type="Gene3D" id="2.40.50.140">
    <property type="entry name" value="Nucleic acid-binding proteins"/>
    <property type="match status" value="1"/>
</dbReference>
<comment type="function">
    <text evidence="10">One of several proteins that assist in the late maturation steps of the functional core of the 30S ribosomal subunit. Helps release RbfA from mature subunits. May play a role in the assembly of ribosomal proteins into the subunit. Circularly permuted GTPase that catalyzes slow GTP hydrolysis, GTPase activity is stimulated by the 30S ribosomal subunit.</text>
</comment>
<feature type="compositionally biased region" description="Basic and acidic residues" evidence="11">
    <location>
        <begin position="327"/>
        <end position="339"/>
    </location>
</feature>
<evidence type="ECO:0000256" key="10">
    <source>
        <dbReference type="HAMAP-Rule" id="MF_01820"/>
    </source>
</evidence>
<dbReference type="RefSeq" id="WP_084370995.1">
    <property type="nucleotide sequence ID" value="NZ_FWYF01000001.1"/>
</dbReference>
<dbReference type="PROSITE" id="PS51721">
    <property type="entry name" value="G_CP"/>
    <property type="match status" value="1"/>
</dbReference>
<dbReference type="HAMAP" id="MF_01820">
    <property type="entry name" value="GTPase_RsgA"/>
    <property type="match status" value="1"/>
</dbReference>
<dbReference type="EC" id="3.6.1.-" evidence="10"/>
<comment type="cofactor">
    <cofactor evidence="10">
        <name>Zn(2+)</name>
        <dbReference type="ChEBI" id="CHEBI:29105"/>
    </cofactor>
    <text evidence="10">Binds 1 zinc ion per subunit.</text>
</comment>
<reference evidence="14 15" key="1">
    <citation type="submission" date="2017-04" db="EMBL/GenBank/DDBJ databases">
        <authorList>
            <person name="Afonso C.L."/>
            <person name="Miller P.J."/>
            <person name="Scott M.A."/>
            <person name="Spackman E."/>
            <person name="Goraichik I."/>
            <person name="Dimitrov K.M."/>
            <person name="Suarez D.L."/>
            <person name="Swayne D.E."/>
        </authorList>
    </citation>
    <scope>NUCLEOTIDE SEQUENCE [LARGE SCALE GENOMIC DNA]</scope>
    <source>
        <strain evidence="14 15">DSM 26133</strain>
    </source>
</reference>
<evidence type="ECO:0000259" key="12">
    <source>
        <dbReference type="PROSITE" id="PS50936"/>
    </source>
</evidence>
<comment type="subcellular location">
    <subcellularLocation>
        <location evidence="10">Cytoplasm</location>
    </subcellularLocation>
</comment>
<dbReference type="InterPro" id="IPR027417">
    <property type="entry name" value="P-loop_NTPase"/>
</dbReference>
<evidence type="ECO:0000256" key="3">
    <source>
        <dbReference type="ARBA" id="ARBA00022723"/>
    </source>
</evidence>
<dbReference type="InterPro" id="IPR012340">
    <property type="entry name" value="NA-bd_OB-fold"/>
</dbReference>
<dbReference type="SUPFAM" id="SSF52540">
    <property type="entry name" value="P-loop containing nucleoside triphosphate hydrolases"/>
    <property type="match status" value="1"/>
</dbReference>
<name>A0A1W2G6U7_REIFA</name>
<dbReference type="Gene3D" id="1.10.40.50">
    <property type="entry name" value="Probable gtpase engc, domain 3"/>
    <property type="match status" value="1"/>
</dbReference>
<dbReference type="GO" id="GO:0019843">
    <property type="term" value="F:rRNA binding"/>
    <property type="evidence" value="ECO:0007669"/>
    <property type="project" value="UniProtKB-KW"/>
</dbReference>
<dbReference type="GO" id="GO:0003924">
    <property type="term" value="F:GTPase activity"/>
    <property type="evidence" value="ECO:0007669"/>
    <property type="project" value="UniProtKB-UniRule"/>
</dbReference>
<dbReference type="GO" id="GO:0042274">
    <property type="term" value="P:ribosomal small subunit biogenesis"/>
    <property type="evidence" value="ECO:0007669"/>
    <property type="project" value="UniProtKB-UniRule"/>
</dbReference>
<dbReference type="Pfam" id="PF03193">
    <property type="entry name" value="RsgA_GTPase"/>
    <property type="match status" value="1"/>
</dbReference>
<dbReference type="STRING" id="692418.SAMN04488029_0676"/>
<feature type="domain" description="CP-type G" evidence="13">
    <location>
        <begin position="101"/>
        <end position="260"/>
    </location>
</feature>
<dbReference type="CDD" id="cd01854">
    <property type="entry name" value="YjeQ_EngC"/>
    <property type="match status" value="1"/>
</dbReference>
<feature type="binding site" evidence="10">
    <location>
        <begin position="202"/>
        <end position="210"/>
    </location>
    <ligand>
        <name>GTP</name>
        <dbReference type="ChEBI" id="CHEBI:37565"/>
    </ligand>
</feature>
<accession>A0A1W2G6U7</accession>
<feature type="binding site" evidence="10">
    <location>
        <position position="290"/>
    </location>
    <ligand>
        <name>Zn(2+)</name>
        <dbReference type="ChEBI" id="CHEBI:29105"/>
    </ligand>
</feature>
<evidence type="ECO:0000256" key="8">
    <source>
        <dbReference type="ARBA" id="ARBA00022884"/>
    </source>
</evidence>
<evidence type="ECO:0000313" key="14">
    <source>
        <dbReference type="EMBL" id="SMD32331.1"/>
    </source>
</evidence>
<dbReference type="NCBIfam" id="TIGR00157">
    <property type="entry name" value="ribosome small subunit-dependent GTPase A"/>
    <property type="match status" value="1"/>
</dbReference>
<evidence type="ECO:0000256" key="6">
    <source>
        <dbReference type="ARBA" id="ARBA00022801"/>
    </source>
</evidence>
<feature type="binding site" evidence="10">
    <location>
        <position position="296"/>
    </location>
    <ligand>
        <name>Zn(2+)</name>
        <dbReference type="ChEBI" id="CHEBI:29105"/>
    </ligand>
</feature>
<dbReference type="InterPro" id="IPR010914">
    <property type="entry name" value="RsgA_GTPase_dom"/>
</dbReference>
<keyword evidence="3 10" id="KW-0479">Metal-binding</keyword>
<feature type="binding site" evidence="10">
    <location>
        <position position="288"/>
    </location>
    <ligand>
        <name>Zn(2+)</name>
        <dbReference type="ChEBI" id="CHEBI:29105"/>
    </ligand>
</feature>
<organism evidence="14 15">
    <name type="scientific">Reichenbachiella faecimaris</name>
    <dbReference type="NCBI Taxonomy" id="692418"/>
    <lineage>
        <taxon>Bacteria</taxon>
        <taxon>Pseudomonadati</taxon>
        <taxon>Bacteroidota</taxon>
        <taxon>Cytophagia</taxon>
        <taxon>Cytophagales</taxon>
        <taxon>Reichenbachiellaceae</taxon>
        <taxon>Reichenbachiella</taxon>
    </lineage>
</organism>
<keyword evidence="9 10" id="KW-0342">GTP-binding</keyword>
<feature type="region of interest" description="Disordered" evidence="11">
    <location>
        <begin position="327"/>
        <end position="355"/>
    </location>
</feature>
<evidence type="ECO:0000256" key="5">
    <source>
        <dbReference type="ARBA" id="ARBA00022741"/>
    </source>
</evidence>
<comment type="subunit">
    <text evidence="10">Monomer. Associates with 30S ribosomal subunit, binds 16S rRNA.</text>
</comment>
<keyword evidence="8 10" id="KW-0694">RNA-binding</keyword>